<dbReference type="RefSeq" id="WP_147712414.1">
    <property type="nucleotide sequence ID" value="NZ_VKAD01000001.1"/>
</dbReference>
<evidence type="ECO:0000256" key="3">
    <source>
        <dbReference type="SAM" id="Phobius"/>
    </source>
</evidence>
<feature type="coiled-coil region" evidence="1">
    <location>
        <begin position="227"/>
        <end position="281"/>
    </location>
</feature>
<protein>
    <submittedName>
        <fullName evidence="4">Uncharacterized protein</fullName>
    </submittedName>
</protein>
<sequence>MYIDPLTLFITGEIFVVYIIINIFLFHKSRLRKVLTALLQEMRYEKLRRQQEKQNLAALERAQNRGPLPDSTGDIFSNDSRPPPKGEIARQLEKHKQAYPHDLTNAIELNQPEQWLRIRLLELEQELLAGNISDNMWQEFASEAIGRMHSQVAAFEQATENQKTNAEGERYTGQLEKDLGESEAKLNEAMIRIRQLEGELAKLTPPEATQDGSSMDAAFTDSYDERLYELKYKNNDLNDTINNLKLELQQANAGDSQDEYIALLEKQISYLEQQIEGLNATTELLEVQLSANNSSPAANSGQEIDTSGMLAPLQAQQAAQAEALGSMKENIEKLKSGEDLDAVIKDQEQQLASLEQIIRESEQCVAILESELAKSLADISRLESDLASSNASNASDKISSLNSTQEGQKDGLGKLKDIIAEIQRGDGNSDELVQQHQEQISRLEGFLAESETLIEQLESEVNSLADQLENANQAGADSMHSDDSTSFPNESVEEMQLLLRQYMSDTESLLKMTSKLEKENGELKSKLSAEII</sequence>
<dbReference type="OrthoDB" id="6189499at2"/>
<accession>A0A5C8Z6H3</accession>
<dbReference type="Proteomes" id="UP000321764">
    <property type="component" value="Unassembled WGS sequence"/>
</dbReference>
<dbReference type="EMBL" id="VKAD01000001">
    <property type="protein sequence ID" value="TXR53227.1"/>
    <property type="molecule type" value="Genomic_DNA"/>
</dbReference>
<evidence type="ECO:0000313" key="5">
    <source>
        <dbReference type="Proteomes" id="UP000321764"/>
    </source>
</evidence>
<keyword evidence="3" id="KW-0472">Membrane</keyword>
<feature type="region of interest" description="Disordered" evidence="2">
    <location>
        <begin position="60"/>
        <end position="86"/>
    </location>
</feature>
<name>A0A5C8Z6H3_9GAMM</name>
<evidence type="ECO:0000256" key="1">
    <source>
        <dbReference type="SAM" id="Coils"/>
    </source>
</evidence>
<keyword evidence="5" id="KW-1185">Reference proteome</keyword>
<keyword evidence="3" id="KW-1133">Transmembrane helix</keyword>
<feature type="coiled-coil region" evidence="1">
    <location>
        <begin position="440"/>
        <end position="474"/>
    </location>
</feature>
<reference evidence="4 5" key="1">
    <citation type="submission" date="2019-07" db="EMBL/GenBank/DDBJ databases">
        <title>Reinekea sp. strain SSH23 genome sequencing and assembly.</title>
        <authorList>
            <person name="Kim I."/>
        </authorList>
    </citation>
    <scope>NUCLEOTIDE SEQUENCE [LARGE SCALE GENOMIC DNA]</scope>
    <source>
        <strain evidence="4 5">SSH23</strain>
    </source>
</reference>
<feature type="coiled-coil region" evidence="1">
    <location>
        <begin position="337"/>
        <end position="385"/>
    </location>
</feature>
<feature type="transmembrane region" description="Helical" evidence="3">
    <location>
        <begin position="6"/>
        <end position="26"/>
    </location>
</feature>
<proteinExistence type="predicted"/>
<evidence type="ECO:0000256" key="2">
    <source>
        <dbReference type="SAM" id="MobiDB-lite"/>
    </source>
</evidence>
<keyword evidence="1" id="KW-0175">Coiled coil</keyword>
<dbReference type="AlphaFoldDB" id="A0A5C8Z6H3"/>
<gene>
    <name evidence="4" type="ORF">FME95_01245</name>
</gene>
<organism evidence="4 5">
    <name type="scientific">Reinekea thalattae</name>
    <dbReference type="NCBI Taxonomy" id="2593301"/>
    <lineage>
        <taxon>Bacteria</taxon>
        <taxon>Pseudomonadati</taxon>
        <taxon>Pseudomonadota</taxon>
        <taxon>Gammaproteobacteria</taxon>
        <taxon>Oceanospirillales</taxon>
        <taxon>Saccharospirillaceae</taxon>
        <taxon>Reinekea</taxon>
    </lineage>
</organism>
<feature type="compositionally biased region" description="Low complexity" evidence="2">
    <location>
        <begin position="386"/>
        <end position="400"/>
    </location>
</feature>
<keyword evidence="3" id="KW-0812">Transmembrane</keyword>
<feature type="region of interest" description="Disordered" evidence="2">
    <location>
        <begin position="386"/>
        <end position="409"/>
    </location>
</feature>
<evidence type="ECO:0000313" key="4">
    <source>
        <dbReference type="EMBL" id="TXR53227.1"/>
    </source>
</evidence>
<comment type="caution">
    <text evidence="4">The sequence shown here is derived from an EMBL/GenBank/DDBJ whole genome shotgun (WGS) entry which is preliminary data.</text>
</comment>